<dbReference type="PANTHER" id="PTHR11963:SF4">
    <property type="entry name" value="AMINOPEPTIDASE NPEPL1-RELATED"/>
    <property type="match status" value="1"/>
</dbReference>
<proteinExistence type="inferred from homology"/>
<dbReference type="GO" id="GO:0006508">
    <property type="term" value="P:proteolysis"/>
    <property type="evidence" value="ECO:0007669"/>
    <property type="project" value="UniProtKB-KW"/>
</dbReference>
<dbReference type="SUPFAM" id="SSF53187">
    <property type="entry name" value="Zn-dependent exopeptidases"/>
    <property type="match status" value="1"/>
</dbReference>
<keyword evidence="7" id="KW-1185">Reference proteome</keyword>
<evidence type="ECO:0000256" key="3">
    <source>
        <dbReference type="ARBA" id="ARBA00022670"/>
    </source>
</evidence>
<dbReference type="Proteomes" id="UP000594260">
    <property type="component" value="Unplaced"/>
</dbReference>
<dbReference type="OMA" id="MVCEQSD"/>
<dbReference type="PANTHER" id="PTHR11963">
    <property type="entry name" value="LEUCINE AMINOPEPTIDASE-RELATED"/>
    <property type="match status" value="1"/>
</dbReference>
<dbReference type="InterPro" id="IPR041417">
    <property type="entry name" value="NPEPL1_N"/>
</dbReference>
<dbReference type="FunFam" id="3.40.630.10:FF:000035">
    <property type="entry name" value="Probable aminopeptidase NPEPL1"/>
    <property type="match status" value="1"/>
</dbReference>
<dbReference type="GO" id="GO:0030145">
    <property type="term" value="F:manganese ion binding"/>
    <property type="evidence" value="ECO:0007669"/>
    <property type="project" value="InterPro"/>
</dbReference>
<dbReference type="AlphaFoldDB" id="A0A7M7JKE6"/>
<organism evidence="6 7">
    <name type="scientific">Varroa destructor</name>
    <name type="common">Honeybee mite</name>
    <dbReference type="NCBI Taxonomy" id="109461"/>
    <lineage>
        <taxon>Eukaryota</taxon>
        <taxon>Metazoa</taxon>
        <taxon>Ecdysozoa</taxon>
        <taxon>Arthropoda</taxon>
        <taxon>Chelicerata</taxon>
        <taxon>Arachnida</taxon>
        <taxon>Acari</taxon>
        <taxon>Parasitiformes</taxon>
        <taxon>Mesostigmata</taxon>
        <taxon>Gamasina</taxon>
        <taxon>Dermanyssoidea</taxon>
        <taxon>Varroidae</taxon>
        <taxon>Varroa</taxon>
    </lineage>
</organism>
<accession>A0A7M7JKE6</accession>
<dbReference type="InParanoid" id="A0A7M7JKE6"/>
<evidence type="ECO:0000259" key="5">
    <source>
        <dbReference type="PROSITE" id="PS00631"/>
    </source>
</evidence>
<sequence length="569" mass="60355">MQPMVLTFRQLTVAHNLNLARQLWTRGGTNCRQITVGSWALKRTINMASPATLRVSGTLVVSNPAQTPVVLIGQPRNIAKLTFEQVACKLQPKVSADMFKAAQESLTPSGPDSTPLYLNQASIAQLPSKCSRHNTPTQAHAVTKAIVKHTSGADESLVIVCEKRDVFASACAVARAFPLYSRKSGDSADGERAPKNERSISVEFLLVGEGETLSADEVTALEAAMEGVRLAARVVDTPCQEMNVCAFLAEIQRVGDVLGIKPCVIRGEELVRKGLGGIWSVGKAATSLPALAVLSHTPEGATETVAWVGKGIVYDTGGLSLKPRVSMLGMKRDCGGAAGILGAFSTAVKCGFKQNLHAVFCLAENAIGPLATRPDDVITMYSGKTVEVNNTDAEGRMVLADGVVYASKDLGAKTILDMATLTGTQGITTGKYHGAVLTNSSKWEDAALIAGKLSGDLVFPLPYTPELHFKEFSSAIADMKNSVADRSNAQSSCGGLFIQSHLGFDFEGDWIHIDMAAPAHCGERATGYGVALLSALFADYSKNPMINSLSPFSSTIPEEGDKKRIKTAI</sequence>
<dbReference type="Gene3D" id="3.40.50.10590">
    <property type="entry name" value="Zn-dependent exopeptidases"/>
    <property type="match status" value="1"/>
</dbReference>
<dbReference type="OrthoDB" id="412814at2759"/>
<evidence type="ECO:0000256" key="2">
    <source>
        <dbReference type="ARBA" id="ARBA00022438"/>
    </source>
</evidence>
<dbReference type="Pfam" id="PF18295">
    <property type="entry name" value="Pdase_M17_N2"/>
    <property type="match status" value="1"/>
</dbReference>
<dbReference type="GO" id="GO:0005737">
    <property type="term" value="C:cytoplasm"/>
    <property type="evidence" value="ECO:0007669"/>
    <property type="project" value="InterPro"/>
</dbReference>
<reference evidence="6" key="1">
    <citation type="submission" date="2021-01" db="UniProtKB">
        <authorList>
            <consortium name="EnsemblMetazoa"/>
        </authorList>
    </citation>
    <scope>IDENTIFICATION</scope>
</reference>
<evidence type="ECO:0000256" key="4">
    <source>
        <dbReference type="ARBA" id="ARBA00022801"/>
    </source>
</evidence>
<evidence type="ECO:0000313" key="6">
    <source>
        <dbReference type="EnsemblMetazoa" id="XP_022653556"/>
    </source>
</evidence>
<keyword evidence="2" id="KW-0031">Aminopeptidase</keyword>
<dbReference type="PRINTS" id="PR00481">
    <property type="entry name" value="LAMNOPPTDASE"/>
</dbReference>
<keyword evidence="3" id="KW-0645">Protease</keyword>
<dbReference type="PROSITE" id="PS00631">
    <property type="entry name" value="CYTOSOL_AP"/>
    <property type="match status" value="1"/>
</dbReference>
<dbReference type="CTD" id="41587"/>
<dbReference type="InterPro" id="IPR011356">
    <property type="entry name" value="Leucine_aapep/pepB"/>
</dbReference>
<dbReference type="CDD" id="cd00433">
    <property type="entry name" value="Peptidase_M17"/>
    <property type="match status" value="1"/>
</dbReference>
<dbReference type="RefSeq" id="XP_022653472.1">
    <property type="nucleotide sequence ID" value="XM_022797737.1"/>
</dbReference>
<dbReference type="KEGG" id="vde:111247120"/>
<dbReference type="Pfam" id="PF00883">
    <property type="entry name" value="Peptidase_M17"/>
    <property type="match status" value="1"/>
</dbReference>
<keyword evidence="4" id="KW-0378">Hydrolase</keyword>
<dbReference type="GeneID" id="111247120"/>
<comment type="similarity">
    <text evidence="1">Belongs to the peptidase M17 family.</text>
</comment>
<evidence type="ECO:0000313" key="7">
    <source>
        <dbReference type="Proteomes" id="UP000594260"/>
    </source>
</evidence>
<dbReference type="EnsemblMetazoa" id="XM_022797737">
    <property type="protein sequence ID" value="XP_022653472"/>
    <property type="gene ID" value="LOC111247120"/>
</dbReference>
<evidence type="ECO:0000256" key="1">
    <source>
        <dbReference type="ARBA" id="ARBA00009528"/>
    </source>
</evidence>
<protein>
    <recommendedName>
        <fullName evidence="5">Cytosol aminopeptidase domain-containing protein</fullName>
    </recommendedName>
</protein>
<name>A0A7M7JKE6_VARDE</name>
<dbReference type="RefSeq" id="XP_022653556.1">
    <property type="nucleotide sequence ID" value="XM_022797821.1"/>
</dbReference>
<dbReference type="FunCoup" id="A0A7M7JKE6">
    <property type="interactions" value="485"/>
</dbReference>
<feature type="domain" description="Cytosol aminopeptidase" evidence="5">
    <location>
        <begin position="390"/>
        <end position="397"/>
    </location>
</feature>
<dbReference type="EnsemblMetazoa" id="XM_022797821">
    <property type="protein sequence ID" value="XP_022653556"/>
    <property type="gene ID" value="LOC111247120"/>
</dbReference>
<dbReference type="GO" id="GO:0070006">
    <property type="term" value="F:metalloaminopeptidase activity"/>
    <property type="evidence" value="ECO:0007669"/>
    <property type="project" value="InterPro"/>
</dbReference>
<dbReference type="InterPro" id="IPR000819">
    <property type="entry name" value="Peptidase_M17_C"/>
</dbReference>
<dbReference type="Gene3D" id="3.40.630.10">
    <property type="entry name" value="Zn peptidases"/>
    <property type="match status" value="1"/>
</dbReference>